<dbReference type="PANTHER" id="PTHR12110">
    <property type="entry name" value="HYDROXYPYRUVATE ISOMERASE"/>
    <property type="match status" value="1"/>
</dbReference>
<dbReference type="InterPro" id="IPR036237">
    <property type="entry name" value="Xyl_isomerase-like_sf"/>
</dbReference>
<protein>
    <recommendedName>
        <fullName evidence="1">Xylose isomerase-like TIM barrel domain-containing protein</fullName>
    </recommendedName>
</protein>
<dbReference type="InterPro" id="IPR013022">
    <property type="entry name" value="Xyl_isomerase-like_TIM-brl"/>
</dbReference>
<dbReference type="PANTHER" id="PTHR12110:SF41">
    <property type="entry name" value="INOSOSE DEHYDRATASE"/>
    <property type="match status" value="1"/>
</dbReference>
<dbReference type="Gene3D" id="3.20.20.150">
    <property type="entry name" value="Divalent-metal-dependent TIM barrel enzymes"/>
    <property type="match status" value="1"/>
</dbReference>
<evidence type="ECO:0000259" key="1">
    <source>
        <dbReference type="Pfam" id="PF01261"/>
    </source>
</evidence>
<organism evidence="2 3">
    <name type="scientific">Brevibacillus choshinensis</name>
    <dbReference type="NCBI Taxonomy" id="54911"/>
    <lineage>
        <taxon>Bacteria</taxon>
        <taxon>Bacillati</taxon>
        <taxon>Bacillota</taxon>
        <taxon>Bacilli</taxon>
        <taxon>Bacillales</taxon>
        <taxon>Paenibacillaceae</taxon>
        <taxon>Brevibacillus</taxon>
    </lineage>
</organism>
<comment type="caution">
    <text evidence="2">The sequence shown here is derived from an EMBL/GenBank/DDBJ whole genome shotgun (WGS) entry which is preliminary data.</text>
</comment>
<dbReference type="RefSeq" id="WP_055744082.1">
    <property type="nucleotide sequence ID" value="NZ_LJJB01000007.1"/>
</dbReference>
<dbReference type="EMBL" id="LJJB01000007">
    <property type="protein sequence ID" value="KQL49764.1"/>
    <property type="molecule type" value="Genomic_DNA"/>
</dbReference>
<gene>
    <name evidence="2" type="ORF">AN963_08635</name>
</gene>
<proteinExistence type="predicted"/>
<accession>A0ABR5NDZ7</accession>
<feature type="domain" description="Xylose isomerase-like TIM barrel" evidence="1">
    <location>
        <begin position="49"/>
        <end position="274"/>
    </location>
</feature>
<keyword evidence="3" id="KW-1185">Reference proteome</keyword>
<reference evidence="2 3" key="1">
    <citation type="submission" date="2015-09" db="EMBL/GenBank/DDBJ databases">
        <title>Genome sequencing project for genomic taxonomy and phylogenomics of Bacillus-like bacteria.</title>
        <authorList>
            <person name="Liu B."/>
            <person name="Wang J."/>
            <person name="Zhu Y."/>
            <person name="Liu G."/>
            <person name="Chen Q."/>
            <person name="Chen Z."/>
            <person name="Lan J."/>
            <person name="Che J."/>
            <person name="Ge C."/>
            <person name="Shi H."/>
            <person name="Pan Z."/>
            <person name="Liu X."/>
        </authorList>
    </citation>
    <scope>NUCLEOTIDE SEQUENCE [LARGE SCALE GENOMIC DNA]</scope>
    <source>
        <strain evidence="2 3">DSM 8552</strain>
    </source>
</reference>
<dbReference type="Proteomes" id="UP000051063">
    <property type="component" value="Unassembled WGS sequence"/>
</dbReference>
<evidence type="ECO:0000313" key="3">
    <source>
        <dbReference type="Proteomes" id="UP000051063"/>
    </source>
</evidence>
<evidence type="ECO:0000313" key="2">
    <source>
        <dbReference type="EMBL" id="KQL49764.1"/>
    </source>
</evidence>
<dbReference type="SUPFAM" id="SSF51658">
    <property type="entry name" value="Xylose isomerase-like"/>
    <property type="match status" value="1"/>
</dbReference>
<dbReference type="InterPro" id="IPR050312">
    <property type="entry name" value="IolE/XylAMocC-like"/>
</dbReference>
<name>A0ABR5NDZ7_BRECH</name>
<sequence>MTTEHAHRERSCKENRPGKSLFAYAATGGTAELSPSAPVIFRGDIYDSIEQAVQIGFDSLEWHVRAAEDIDAEILKEYCDRHQFRIAALATGMAYTMDQLSLIDEEQQRRQNAIKRLIEIIDVASHLRCVVIIGYMRGNIPDVHQYESCESLLLDSLQQLACHAESRNVLLVLEAINKEEVNYLNGVKETTDFVKRLDHPFVKVHLDTFHMDQEETDMAQSIAYCGKHIGYVHYVDRHRRIPGEGCIDFSQVTQALMHAGYRGTISLEYPPFGDVYQSAERGLTFVKTIERQCRIAQELGQK</sequence>
<dbReference type="Pfam" id="PF01261">
    <property type="entry name" value="AP_endonuc_2"/>
    <property type="match status" value="1"/>
</dbReference>